<evidence type="ECO:0000256" key="7">
    <source>
        <dbReference type="ARBA" id="ARBA00023136"/>
    </source>
</evidence>
<comment type="subcellular location">
    <subcellularLocation>
        <location evidence="1">Cell membrane</location>
        <topology evidence="1">Peripheral membrane protein</topology>
    </subcellularLocation>
</comment>
<feature type="domain" description="ABC transporter" evidence="8">
    <location>
        <begin position="6"/>
        <end position="258"/>
    </location>
</feature>
<dbReference type="GO" id="GO:0005524">
    <property type="term" value="F:ATP binding"/>
    <property type="evidence" value="ECO:0007669"/>
    <property type="project" value="UniProtKB-KW"/>
</dbReference>
<dbReference type="RefSeq" id="WP_349231202.1">
    <property type="nucleotide sequence ID" value="NZ_JBBMFK010000005.1"/>
</dbReference>
<comment type="caution">
    <text evidence="9">The sequence shown here is derived from an EMBL/GenBank/DDBJ whole genome shotgun (WGS) entry which is preliminary data.</text>
</comment>
<evidence type="ECO:0000259" key="8">
    <source>
        <dbReference type="PROSITE" id="PS50893"/>
    </source>
</evidence>
<reference evidence="9 10" key="1">
    <citation type="submission" date="2024-03" db="EMBL/GenBank/DDBJ databases">
        <title>Human intestinal bacterial collection.</title>
        <authorList>
            <person name="Pauvert C."/>
            <person name="Hitch T.C.A."/>
            <person name="Clavel T."/>
        </authorList>
    </citation>
    <scope>NUCLEOTIDE SEQUENCE [LARGE SCALE GENOMIC DNA]</scope>
    <source>
        <strain evidence="9 10">CLA-AP-H29</strain>
    </source>
</reference>
<keyword evidence="5" id="KW-0547">Nucleotide-binding</keyword>
<evidence type="ECO:0000256" key="1">
    <source>
        <dbReference type="ARBA" id="ARBA00004202"/>
    </source>
</evidence>
<dbReference type="PROSITE" id="PS00211">
    <property type="entry name" value="ABC_TRANSPORTER_1"/>
    <property type="match status" value="1"/>
</dbReference>
<evidence type="ECO:0000256" key="2">
    <source>
        <dbReference type="ARBA" id="ARBA00005417"/>
    </source>
</evidence>
<dbReference type="SUPFAM" id="SSF52540">
    <property type="entry name" value="P-loop containing nucleoside triphosphate hydrolases"/>
    <property type="match status" value="1"/>
</dbReference>
<dbReference type="PROSITE" id="PS50893">
    <property type="entry name" value="ABC_TRANSPORTER_2"/>
    <property type="match status" value="1"/>
</dbReference>
<dbReference type="SMART" id="SM00382">
    <property type="entry name" value="AAA"/>
    <property type="match status" value="1"/>
</dbReference>
<name>A0ABV1E672_9FIRM</name>
<dbReference type="NCBIfam" id="TIGR01727">
    <property type="entry name" value="oligo_HPY"/>
    <property type="match status" value="1"/>
</dbReference>
<evidence type="ECO:0000256" key="5">
    <source>
        <dbReference type="ARBA" id="ARBA00022741"/>
    </source>
</evidence>
<sequence>MSQTLLEVKDLRVSYRTYAGEVQAVRGLSFSMGRGETLAVVGESGCGKSVSAKALMGLINCPPGEVKPGSQVLFEGKNVLDFTPAEWSAFRGKECAMIFQDALAALNPTVTVGRQIAENLTVHHMAGRAQAMARAVEMLSLVGISQPQERARQYPHEFSGGMRQRAMIAMALACGPKLLIADEPTTALDVTIQAQIIKLIKEMQQKFNMSVLLITHDLGVVADIAQNIAVVYAGRIVEYGARDDIFYDQRHPYTWSLLRSIPRLDLDGKKQLVSIDGMPPDLISPPAGCPFAPRCPWCMEICTEEKPPQVSFSGNHTCTCWLHHPDAPKSDLPFQAGDGVLC</sequence>
<keyword evidence="4" id="KW-1003">Cell membrane</keyword>
<dbReference type="Pfam" id="PF08352">
    <property type="entry name" value="oligo_HPY"/>
    <property type="match status" value="1"/>
</dbReference>
<organism evidence="9 10">
    <name type="scientific">Pseudoflavonifractor intestinihominis</name>
    <dbReference type="NCBI Taxonomy" id="3133171"/>
    <lineage>
        <taxon>Bacteria</taxon>
        <taxon>Bacillati</taxon>
        <taxon>Bacillota</taxon>
        <taxon>Clostridia</taxon>
        <taxon>Eubacteriales</taxon>
        <taxon>Oscillospiraceae</taxon>
        <taxon>Pseudoflavonifractor</taxon>
    </lineage>
</organism>
<dbReference type="CDD" id="cd03257">
    <property type="entry name" value="ABC_NikE_OppD_transporters"/>
    <property type="match status" value="1"/>
</dbReference>
<evidence type="ECO:0000256" key="6">
    <source>
        <dbReference type="ARBA" id="ARBA00022840"/>
    </source>
</evidence>
<dbReference type="InterPro" id="IPR027417">
    <property type="entry name" value="P-loop_NTPase"/>
</dbReference>
<comment type="similarity">
    <text evidence="2">Belongs to the ABC transporter superfamily.</text>
</comment>
<keyword evidence="7" id="KW-0472">Membrane</keyword>
<evidence type="ECO:0000256" key="3">
    <source>
        <dbReference type="ARBA" id="ARBA00022448"/>
    </source>
</evidence>
<dbReference type="Gene3D" id="3.40.50.300">
    <property type="entry name" value="P-loop containing nucleotide triphosphate hydrolases"/>
    <property type="match status" value="1"/>
</dbReference>
<dbReference type="InterPro" id="IPR017871">
    <property type="entry name" value="ABC_transporter-like_CS"/>
</dbReference>
<dbReference type="PANTHER" id="PTHR43297:SF2">
    <property type="entry name" value="DIPEPTIDE TRANSPORT ATP-BINDING PROTEIN DPPD"/>
    <property type="match status" value="1"/>
</dbReference>
<dbReference type="InterPro" id="IPR013563">
    <property type="entry name" value="Oligopep_ABC_C"/>
</dbReference>
<evidence type="ECO:0000313" key="9">
    <source>
        <dbReference type="EMBL" id="MEQ2442803.1"/>
    </source>
</evidence>
<dbReference type="EMBL" id="JBBMFK010000005">
    <property type="protein sequence ID" value="MEQ2442803.1"/>
    <property type="molecule type" value="Genomic_DNA"/>
</dbReference>
<keyword evidence="6 9" id="KW-0067">ATP-binding</keyword>
<protein>
    <submittedName>
        <fullName evidence="9">ABC transporter ATP-binding protein</fullName>
    </submittedName>
</protein>
<dbReference type="InterPro" id="IPR003439">
    <property type="entry name" value="ABC_transporter-like_ATP-bd"/>
</dbReference>
<evidence type="ECO:0000313" key="10">
    <source>
        <dbReference type="Proteomes" id="UP001464378"/>
    </source>
</evidence>
<keyword evidence="10" id="KW-1185">Reference proteome</keyword>
<dbReference type="InterPro" id="IPR003593">
    <property type="entry name" value="AAA+_ATPase"/>
</dbReference>
<proteinExistence type="inferred from homology"/>
<dbReference type="Pfam" id="PF00005">
    <property type="entry name" value="ABC_tran"/>
    <property type="match status" value="1"/>
</dbReference>
<dbReference type="Proteomes" id="UP001464378">
    <property type="component" value="Unassembled WGS sequence"/>
</dbReference>
<dbReference type="PANTHER" id="PTHR43297">
    <property type="entry name" value="OLIGOPEPTIDE TRANSPORT ATP-BINDING PROTEIN APPD"/>
    <property type="match status" value="1"/>
</dbReference>
<dbReference type="InterPro" id="IPR050388">
    <property type="entry name" value="ABC_Ni/Peptide_Import"/>
</dbReference>
<accession>A0ABV1E672</accession>
<keyword evidence="3" id="KW-0813">Transport</keyword>
<evidence type="ECO:0000256" key="4">
    <source>
        <dbReference type="ARBA" id="ARBA00022475"/>
    </source>
</evidence>
<gene>
    <name evidence="9" type="ORF">WMO64_04915</name>
</gene>